<dbReference type="Gene3D" id="2.60.40.10">
    <property type="entry name" value="Immunoglobulins"/>
    <property type="match status" value="1"/>
</dbReference>
<dbReference type="InterPro" id="IPR013783">
    <property type="entry name" value="Ig-like_fold"/>
</dbReference>
<gene>
    <name evidence="2" type="ORF">ASIM_LOCUS3529</name>
</gene>
<reference evidence="4" key="1">
    <citation type="submission" date="2017-02" db="UniProtKB">
        <authorList>
            <consortium name="WormBaseParasite"/>
        </authorList>
    </citation>
    <scope>IDENTIFICATION</scope>
</reference>
<evidence type="ECO:0000313" key="3">
    <source>
        <dbReference type="Proteomes" id="UP000267096"/>
    </source>
</evidence>
<dbReference type="EMBL" id="UYRR01005541">
    <property type="protein sequence ID" value="VDK21854.1"/>
    <property type="molecule type" value="Genomic_DNA"/>
</dbReference>
<dbReference type="InterPro" id="IPR007110">
    <property type="entry name" value="Ig-like_dom"/>
</dbReference>
<dbReference type="PROSITE" id="PS50835">
    <property type="entry name" value="IG_LIKE"/>
    <property type="match status" value="1"/>
</dbReference>
<dbReference type="InterPro" id="IPR036179">
    <property type="entry name" value="Ig-like_dom_sf"/>
</dbReference>
<protein>
    <submittedName>
        <fullName evidence="4">Ig-like domain-containing protein</fullName>
    </submittedName>
</protein>
<reference evidence="2 3" key="2">
    <citation type="submission" date="2018-11" db="EMBL/GenBank/DDBJ databases">
        <authorList>
            <consortium name="Pathogen Informatics"/>
        </authorList>
    </citation>
    <scope>NUCLEOTIDE SEQUENCE [LARGE SCALE GENOMIC DNA]</scope>
</reference>
<keyword evidence="3" id="KW-1185">Reference proteome</keyword>
<proteinExistence type="predicted"/>
<dbReference type="OrthoDB" id="10012075at2759"/>
<organism evidence="4">
    <name type="scientific">Anisakis simplex</name>
    <name type="common">Herring worm</name>
    <dbReference type="NCBI Taxonomy" id="6269"/>
    <lineage>
        <taxon>Eukaryota</taxon>
        <taxon>Metazoa</taxon>
        <taxon>Ecdysozoa</taxon>
        <taxon>Nematoda</taxon>
        <taxon>Chromadorea</taxon>
        <taxon>Rhabditida</taxon>
        <taxon>Spirurina</taxon>
        <taxon>Ascaridomorpha</taxon>
        <taxon>Ascaridoidea</taxon>
        <taxon>Anisakidae</taxon>
        <taxon>Anisakis</taxon>
        <taxon>Anisakis simplex complex</taxon>
    </lineage>
</organism>
<dbReference type="AlphaFoldDB" id="A0A0M3J7Z3"/>
<name>A0A0M3J7Z3_ANISI</name>
<evidence type="ECO:0000259" key="1">
    <source>
        <dbReference type="PROSITE" id="PS50835"/>
    </source>
</evidence>
<feature type="domain" description="Ig-like" evidence="1">
    <location>
        <begin position="2"/>
        <end position="65"/>
    </location>
</feature>
<dbReference type="SUPFAM" id="SSF48726">
    <property type="entry name" value="Immunoglobulin"/>
    <property type="match status" value="1"/>
</dbReference>
<dbReference type="Proteomes" id="UP000267096">
    <property type="component" value="Unassembled WGS sequence"/>
</dbReference>
<evidence type="ECO:0000313" key="2">
    <source>
        <dbReference type="EMBL" id="VDK21854.1"/>
    </source>
</evidence>
<sequence length="65" mass="7360">MPNICHLSFTANRNTSPNESVVPINNPFSLKCGARGYPYPEITWTIDDQPVEEELKGRFSIGLFF</sequence>
<accession>A0A0M3J7Z3</accession>
<dbReference type="Pfam" id="PF13927">
    <property type="entry name" value="Ig_3"/>
    <property type="match status" value="1"/>
</dbReference>
<dbReference type="WBParaSite" id="ASIM_0000369201-mRNA-1">
    <property type="protein sequence ID" value="ASIM_0000369201-mRNA-1"/>
    <property type="gene ID" value="ASIM_0000369201"/>
</dbReference>
<evidence type="ECO:0000313" key="4">
    <source>
        <dbReference type="WBParaSite" id="ASIM_0000369201-mRNA-1"/>
    </source>
</evidence>